<comment type="caution">
    <text evidence="2">The sequence shown here is derived from an EMBL/GenBank/DDBJ whole genome shotgun (WGS) entry which is preliminary data.</text>
</comment>
<dbReference type="AlphaFoldDB" id="A0A1Q9C677"/>
<feature type="region of interest" description="Disordered" evidence="1">
    <location>
        <begin position="193"/>
        <end position="221"/>
    </location>
</feature>
<keyword evidence="3" id="KW-1185">Reference proteome</keyword>
<dbReference type="OrthoDB" id="10357166at2759"/>
<name>A0A1Q9C677_SYMMI</name>
<protein>
    <submittedName>
        <fullName evidence="2">Uncharacterized protein</fullName>
    </submittedName>
</protein>
<reference evidence="2 3" key="1">
    <citation type="submission" date="2016-02" db="EMBL/GenBank/DDBJ databases">
        <title>Genome analysis of coral dinoflagellate symbionts highlights evolutionary adaptations to a symbiotic lifestyle.</title>
        <authorList>
            <person name="Aranda M."/>
            <person name="Li Y."/>
            <person name="Liew Y.J."/>
            <person name="Baumgarten S."/>
            <person name="Simakov O."/>
            <person name="Wilson M."/>
            <person name="Piel J."/>
            <person name="Ashoor H."/>
            <person name="Bougouffa S."/>
            <person name="Bajic V.B."/>
            <person name="Ryu T."/>
            <person name="Ravasi T."/>
            <person name="Bayer T."/>
            <person name="Micklem G."/>
            <person name="Kim H."/>
            <person name="Bhak J."/>
            <person name="Lajeunesse T.C."/>
            <person name="Voolstra C.R."/>
        </authorList>
    </citation>
    <scope>NUCLEOTIDE SEQUENCE [LARGE SCALE GENOMIC DNA]</scope>
    <source>
        <strain evidence="2 3">CCMP2467</strain>
    </source>
</reference>
<proteinExistence type="predicted"/>
<dbReference type="Proteomes" id="UP000186817">
    <property type="component" value="Unassembled WGS sequence"/>
</dbReference>
<gene>
    <name evidence="2" type="ORF">AK812_SmicGene41386</name>
</gene>
<accession>A0A1Q9C677</accession>
<sequence>MGRVSTNVSKTKGTQDTKDGTGLLLVEDYAQSADQRRPEAGSKQGHGLEKDSPATCSAPNLRGKHDTTPAPGQYVWRDDVHLRKKPVWSMMSPDRRNLDLMLGTWTPASRSLQPRAPDPGEYGAVDRCGRNGVFTSPKWSQARSSGRPCLAQDPPEVIEIENKLPSSFGGENLLHAWPPKWSVFGKDRSQLPHDIGTWTPKPNTDVRPGPGSSRTAPIESHVHSTCRAQLASL</sequence>
<feature type="region of interest" description="Disordered" evidence="1">
    <location>
        <begin position="1"/>
        <end position="72"/>
    </location>
</feature>
<evidence type="ECO:0000313" key="2">
    <source>
        <dbReference type="EMBL" id="OLP78432.1"/>
    </source>
</evidence>
<organism evidence="2 3">
    <name type="scientific">Symbiodinium microadriaticum</name>
    <name type="common">Dinoflagellate</name>
    <name type="synonym">Zooxanthella microadriatica</name>
    <dbReference type="NCBI Taxonomy" id="2951"/>
    <lineage>
        <taxon>Eukaryota</taxon>
        <taxon>Sar</taxon>
        <taxon>Alveolata</taxon>
        <taxon>Dinophyceae</taxon>
        <taxon>Suessiales</taxon>
        <taxon>Symbiodiniaceae</taxon>
        <taxon>Symbiodinium</taxon>
    </lineage>
</organism>
<evidence type="ECO:0000313" key="3">
    <source>
        <dbReference type="Proteomes" id="UP000186817"/>
    </source>
</evidence>
<feature type="compositionally biased region" description="Basic and acidic residues" evidence="1">
    <location>
        <begin position="34"/>
        <end position="52"/>
    </location>
</feature>
<evidence type="ECO:0000256" key="1">
    <source>
        <dbReference type="SAM" id="MobiDB-lite"/>
    </source>
</evidence>
<dbReference type="EMBL" id="LSRX01001611">
    <property type="protein sequence ID" value="OLP78432.1"/>
    <property type="molecule type" value="Genomic_DNA"/>
</dbReference>